<proteinExistence type="predicted"/>
<name>A0ACB0KJP2_TRIPR</name>
<evidence type="ECO:0000313" key="1">
    <source>
        <dbReference type="EMBL" id="CAJ2656781.1"/>
    </source>
</evidence>
<reference evidence="1" key="1">
    <citation type="submission" date="2023-10" db="EMBL/GenBank/DDBJ databases">
        <authorList>
            <person name="Rodriguez Cubillos JULIANA M."/>
            <person name="De Vega J."/>
        </authorList>
    </citation>
    <scope>NUCLEOTIDE SEQUENCE</scope>
</reference>
<organism evidence="1 2">
    <name type="scientific">Trifolium pratense</name>
    <name type="common">Red clover</name>
    <dbReference type="NCBI Taxonomy" id="57577"/>
    <lineage>
        <taxon>Eukaryota</taxon>
        <taxon>Viridiplantae</taxon>
        <taxon>Streptophyta</taxon>
        <taxon>Embryophyta</taxon>
        <taxon>Tracheophyta</taxon>
        <taxon>Spermatophyta</taxon>
        <taxon>Magnoliopsida</taxon>
        <taxon>eudicotyledons</taxon>
        <taxon>Gunneridae</taxon>
        <taxon>Pentapetalae</taxon>
        <taxon>rosids</taxon>
        <taxon>fabids</taxon>
        <taxon>Fabales</taxon>
        <taxon>Fabaceae</taxon>
        <taxon>Papilionoideae</taxon>
        <taxon>50 kb inversion clade</taxon>
        <taxon>NPAAA clade</taxon>
        <taxon>Hologalegina</taxon>
        <taxon>IRL clade</taxon>
        <taxon>Trifolieae</taxon>
        <taxon>Trifolium</taxon>
    </lineage>
</organism>
<gene>
    <name evidence="1" type="ORF">MILVUS5_LOCUS23448</name>
</gene>
<keyword evidence="2" id="KW-1185">Reference proteome</keyword>
<dbReference type="Proteomes" id="UP001177021">
    <property type="component" value="Unassembled WGS sequence"/>
</dbReference>
<dbReference type="EMBL" id="CASHSV030000237">
    <property type="protein sequence ID" value="CAJ2656781.1"/>
    <property type="molecule type" value="Genomic_DNA"/>
</dbReference>
<accession>A0ACB0KJP2</accession>
<sequence length="76" mass="8680">MSQPIKSASHFSSSRAQNHFEQQMPSTYTYNSGILQKRSADCCTKKRDNDLHRLLFMPYGLPDGAELAYYVKGQFS</sequence>
<comment type="caution">
    <text evidence="1">The sequence shown here is derived from an EMBL/GenBank/DDBJ whole genome shotgun (WGS) entry which is preliminary data.</text>
</comment>
<evidence type="ECO:0000313" key="2">
    <source>
        <dbReference type="Proteomes" id="UP001177021"/>
    </source>
</evidence>
<protein>
    <submittedName>
        <fullName evidence="1">Uncharacterized protein</fullName>
    </submittedName>
</protein>